<keyword evidence="2" id="KW-1185">Reference proteome</keyword>
<sequence>MDYKEIKLTVSNDGVKEYKLFEGAKLYSSLKEIENGKYIISQRVYQTKKKNYVYYQRTDVNWNFWSTKENLETNFIPEKNKNR</sequence>
<reference evidence="1" key="2">
    <citation type="journal article" date="2023" name="Curr. Microbiol.">
        <title>Granulicatella seriolae sp. nov., a Novel Facultative Anaerobe Isolated from Yellowtail Marine Fish.</title>
        <authorList>
            <person name="Lee M."/>
            <person name="Choi Y.J."/>
            <person name="Farooq A."/>
            <person name="Jeong J.B."/>
            <person name="Jung M.Y."/>
        </authorList>
    </citation>
    <scope>NUCLEOTIDE SEQUENCE</scope>
    <source>
        <strain evidence="1">S8</strain>
    </source>
</reference>
<reference evidence="1" key="1">
    <citation type="submission" date="2022-07" db="EMBL/GenBank/DDBJ databases">
        <authorList>
            <person name="Jung M.-Y."/>
            <person name="Lee M."/>
        </authorList>
    </citation>
    <scope>NUCLEOTIDE SEQUENCE</scope>
    <source>
        <strain evidence="1">S8</strain>
    </source>
</reference>
<dbReference type="RefSeq" id="WP_256945949.1">
    <property type="nucleotide sequence ID" value="NZ_JANHNZ010000015.1"/>
</dbReference>
<evidence type="ECO:0000313" key="1">
    <source>
        <dbReference type="EMBL" id="MCQ9210839.1"/>
    </source>
</evidence>
<gene>
    <name evidence="1" type="ORF">NPA36_09795</name>
</gene>
<dbReference type="NCBIfam" id="TIGR04342">
    <property type="entry name" value="EXLDI"/>
    <property type="match status" value="1"/>
</dbReference>
<accession>A0ABT1WQN1</accession>
<comment type="caution">
    <text evidence="1">The sequence shown here is derived from an EMBL/GenBank/DDBJ whole genome shotgun (WGS) entry which is preliminary data.</text>
</comment>
<reference evidence="1" key="3">
    <citation type="journal article" date="2023" name="Microbiol. Resour. Announc.">
        <title>Draft Genome Sequence of Granulicatella sp. Strain S8, Isolated from a Marine Fish, Seriola quinqueradiata.</title>
        <authorList>
            <person name="Lee M."/>
            <person name="Farooq A."/>
            <person name="Jeong J.B."/>
            <person name="Jung M.Y."/>
        </authorList>
    </citation>
    <scope>NUCLEOTIDE SEQUENCE</scope>
    <source>
        <strain evidence="1">S8</strain>
    </source>
</reference>
<protein>
    <submittedName>
        <fullName evidence="1">EXLDI protein</fullName>
    </submittedName>
</protein>
<proteinExistence type="predicted"/>
<organism evidence="1 2">
    <name type="scientific">Granulicatella seriolae</name>
    <dbReference type="NCBI Taxonomy" id="2967226"/>
    <lineage>
        <taxon>Bacteria</taxon>
        <taxon>Bacillati</taxon>
        <taxon>Bacillota</taxon>
        <taxon>Bacilli</taxon>
        <taxon>Lactobacillales</taxon>
        <taxon>Carnobacteriaceae</taxon>
        <taxon>Granulicatella</taxon>
    </lineage>
</organism>
<dbReference type="Proteomes" id="UP001059480">
    <property type="component" value="Unassembled WGS sequence"/>
</dbReference>
<evidence type="ECO:0000313" key="2">
    <source>
        <dbReference type="Proteomes" id="UP001059480"/>
    </source>
</evidence>
<dbReference type="InterPro" id="IPR027580">
    <property type="entry name" value="EXLDI"/>
</dbReference>
<dbReference type="EMBL" id="JANHNZ010000015">
    <property type="protein sequence ID" value="MCQ9210839.1"/>
    <property type="molecule type" value="Genomic_DNA"/>
</dbReference>
<name>A0ABT1WQN1_9LACT</name>